<sequence length="440" mass="46985">MHRKEFVAAGAAVLGAALLPSAALASGYALKEQSVSGQGTSFAGISAGGNGDASSMFFNPATMGLVKGNQFVQTFTGIMPYSKLESASARRAAYAGGTTITGRTDVGDGAQDAVLPAGYFVYTVNDDLKLGISGNGPWGLVTDYSYDWVGRYHGVRSDLRTYNFGPSMSYQVNPVLTVGFGIQVQYMKAELSQVNDFGLRLGRPGSLDLTSDIVGDDIGYGFTAGVLYQPLPTTRVGLGFRSAVTHELEGDITISNRPASLAGVLPNSSTATAKTTTPEVVSLGAYHELSERLAIMGEVQWTNWSRFRELRVAFGSPALGTSSTEEEWKDSWFFALGATYKATDRLVLRTGIGYDQSPISDAYRTPRIPDADRTWLSVGAGYKVTDAIQLDVAYTHIFVQDSTLELTDTSPTGVNAGRGSLNAKYENHVDLVGIQARISF</sequence>
<keyword evidence="6" id="KW-0472">Membrane</keyword>
<evidence type="ECO:0000256" key="8">
    <source>
        <dbReference type="SAM" id="SignalP"/>
    </source>
</evidence>
<evidence type="ECO:0000256" key="5">
    <source>
        <dbReference type="ARBA" id="ARBA00022729"/>
    </source>
</evidence>
<evidence type="ECO:0000256" key="4">
    <source>
        <dbReference type="ARBA" id="ARBA00022692"/>
    </source>
</evidence>
<dbReference type="Pfam" id="PF03349">
    <property type="entry name" value="Toluene_X"/>
    <property type="match status" value="1"/>
</dbReference>
<keyword evidence="5 8" id="KW-0732">Signal</keyword>
<comment type="subcellular location">
    <subcellularLocation>
        <location evidence="1">Cell outer membrane</location>
        <topology evidence="1">Multi-pass membrane protein</topology>
    </subcellularLocation>
</comment>
<name>A0ABX2TDP8_9PROT</name>
<evidence type="ECO:0000256" key="6">
    <source>
        <dbReference type="ARBA" id="ARBA00023136"/>
    </source>
</evidence>
<keyword evidence="3" id="KW-1134">Transmembrane beta strand</keyword>
<dbReference type="SUPFAM" id="SSF56935">
    <property type="entry name" value="Porins"/>
    <property type="match status" value="1"/>
</dbReference>
<accession>A0ABX2TDP8</accession>
<keyword evidence="4" id="KW-0812">Transmembrane</keyword>
<evidence type="ECO:0000313" key="9">
    <source>
        <dbReference type="EMBL" id="NYZ21273.1"/>
    </source>
</evidence>
<evidence type="ECO:0000256" key="3">
    <source>
        <dbReference type="ARBA" id="ARBA00022452"/>
    </source>
</evidence>
<reference evidence="9 10" key="1">
    <citation type="submission" date="2020-05" db="EMBL/GenBank/DDBJ databases">
        <title>Azospirillum oleiclasticum sp. nov, a nitrogen-fixing and heavy crude oil-emulsifying bacterium isolated from the crude oil of Yumen Oilfield.</title>
        <authorList>
            <person name="Wu D."/>
            <person name="Cai M."/>
            <person name="Zhang X."/>
        </authorList>
    </citation>
    <scope>NUCLEOTIDE SEQUENCE [LARGE SCALE GENOMIC DNA]</scope>
    <source>
        <strain evidence="9 10">ROY-1-1-2</strain>
    </source>
</reference>
<feature type="chain" id="PRO_5045814847" evidence="8">
    <location>
        <begin position="26"/>
        <end position="440"/>
    </location>
</feature>
<evidence type="ECO:0000256" key="2">
    <source>
        <dbReference type="ARBA" id="ARBA00008163"/>
    </source>
</evidence>
<dbReference type="PANTHER" id="PTHR35093:SF8">
    <property type="entry name" value="OUTER MEMBRANE PROTEIN NMB0088-RELATED"/>
    <property type="match status" value="1"/>
</dbReference>
<keyword evidence="10" id="KW-1185">Reference proteome</keyword>
<dbReference type="PANTHER" id="PTHR35093">
    <property type="entry name" value="OUTER MEMBRANE PROTEIN NMB0088-RELATED"/>
    <property type="match status" value="1"/>
</dbReference>
<dbReference type="Gene3D" id="2.40.160.60">
    <property type="entry name" value="Outer membrane protein transport protein (OMPP1/FadL/TodX)"/>
    <property type="match status" value="1"/>
</dbReference>
<dbReference type="EMBL" id="JABFDB010000011">
    <property type="protein sequence ID" value="NYZ21273.1"/>
    <property type="molecule type" value="Genomic_DNA"/>
</dbReference>
<dbReference type="Proteomes" id="UP000584642">
    <property type="component" value="Unassembled WGS sequence"/>
</dbReference>
<comment type="caution">
    <text evidence="9">The sequence shown here is derived from an EMBL/GenBank/DDBJ whole genome shotgun (WGS) entry which is preliminary data.</text>
</comment>
<evidence type="ECO:0000256" key="1">
    <source>
        <dbReference type="ARBA" id="ARBA00004571"/>
    </source>
</evidence>
<organism evidence="9 10">
    <name type="scientific">Azospirillum oleiclasticum</name>
    <dbReference type="NCBI Taxonomy" id="2735135"/>
    <lineage>
        <taxon>Bacteria</taxon>
        <taxon>Pseudomonadati</taxon>
        <taxon>Pseudomonadota</taxon>
        <taxon>Alphaproteobacteria</taxon>
        <taxon>Rhodospirillales</taxon>
        <taxon>Azospirillaceae</taxon>
        <taxon>Azospirillum</taxon>
    </lineage>
</organism>
<proteinExistence type="inferred from homology"/>
<evidence type="ECO:0000313" key="10">
    <source>
        <dbReference type="Proteomes" id="UP000584642"/>
    </source>
</evidence>
<keyword evidence="7" id="KW-0998">Cell outer membrane</keyword>
<gene>
    <name evidence="9" type="ORF">HND93_16275</name>
</gene>
<comment type="similarity">
    <text evidence="2">Belongs to the OmpP1/FadL family.</text>
</comment>
<dbReference type="RefSeq" id="WP_180283043.1">
    <property type="nucleotide sequence ID" value="NZ_JABFDB010000011.1"/>
</dbReference>
<feature type="signal peptide" evidence="8">
    <location>
        <begin position="1"/>
        <end position="25"/>
    </location>
</feature>
<protein>
    <submittedName>
        <fullName evidence="9">Transporter</fullName>
    </submittedName>
</protein>
<evidence type="ECO:0000256" key="7">
    <source>
        <dbReference type="ARBA" id="ARBA00023237"/>
    </source>
</evidence>
<dbReference type="InterPro" id="IPR005017">
    <property type="entry name" value="OMPP1/FadL/TodX"/>
</dbReference>